<evidence type="ECO:0000313" key="3">
    <source>
        <dbReference type="Proteomes" id="UP000241507"/>
    </source>
</evidence>
<feature type="domain" description="Glycosyl transferase family 1" evidence="1">
    <location>
        <begin position="213"/>
        <end position="344"/>
    </location>
</feature>
<gene>
    <name evidence="2" type="ORF">C7S20_12205</name>
</gene>
<dbReference type="AlphaFoldDB" id="A0A2R3Z6R6"/>
<sequence>MRILFYAHSSTLYGANRSLIELIIGLKTINPQIEIFVVIPNKGPIESKLKKRSIPFQVIKHYNWFYEEPIARKWKKKSTILYKLWFEKNKWQKFLKNKVRLKSHLNFARKFSPDIIYVNSSLCPMGLYVGKKLEKKVIWHHRETVNDNIYGFCLEKENEFITHYNEVDLHLFTSKFLQENYLKNFGKENYRIFYDSVLMENNSNFAIASMNHSIKFGIVGRINKQKGQKEIIELFNSSEIKELGIQLEIFGHGSPNFLKWFEKINSPNINYHGFVNREDIYENFEILISNATFEAFGRTIAEANSCGIPVVVRKSGAFPELVRNNYNGFLFNNSNELKNLIFELSAIKKKEYSILSRNSLEFAKQKFDYLKLAKGIFGAISEVIN</sequence>
<keyword evidence="3" id="KW-1185">Reference proteome</keyword>
<dbReference type="PANTHER" id="PTHR45947:SF3">
    <property type="entry name" value="SULFOQUINOVOSYL TRANSFERASE SQD2"/>
    <property type="match status" value="1"/>
</dbReference>
<evidence type="ECO:0000259" key="1">
    <source>
        <dbReference type="Pfam" id="PF00534"/>
    </source>
</evidence>
<accession>A0A2R3Z6R6</accession>
<dbReference type="SUPFAM" id="SSF53756">
    <property type="entry name" value="UDP-Glycosyltransferase/glycogen phosphorylase"/>
    <property type="match status" value="1"/>
</dbReference>
<evidence type="ECO:0000313" key="2">
    <source>
        <dbReference type="EMBL" id="AVR45955.1"/>
    </source>
</evidence>
<proteinExistence type="predicted"/>
<dbReference type="Gene3D" id="3.40.50.2000">
    <property type="entry name" value="Glycogen Phosphorylase B"/>
    <property type="match status" value="2"/>
</dbReference>
<dbReference type="CDD" id="cd03801">
    <property type="entry name" value="GT4_PimA-like"/>
    <property type="match status" value="1"/>
</dbReference>
<dbReference type="GO" id="GO:0016757">
    <property type="term" value="F:glycosyltransferase activity"/>
    <property type="evidence" value="ECO:0007669"/>
    <property type="project" value="InterPro"/>
</dbReference>
<dbReference type="InterPro" id="IPR001296">
    <property type="entry name" value="Glyco_trans_1"/>
</dbReference>
<dbReference type="Pfam" id="PF00534">
    <property type="entry name" value="Glycos_transf_1"/>
    <property type="match status" value="1"/>
</dbReference>
<dbReference type="OrthoDB" id="502646at2"/>
<dbReference type="EMBL" id="CP028136">
    <property type="protein sequence ID" value="AVR45955.1"/>
    <property type="molecule type" value="Genomic_DNA"/>
</dbReference>
<dbReference type="Proteomes" id="UP000241507">
    <property type="component" value="Chromosome"/>
</dbReference>
<protein>
    <recommendedName>
        <fullName evidence="1">Glycosyl transferase family 1 domain-containing protein</fullName>
    </recommendedName>
</protein>
<organism evidence="2 3">
    <name type="scientific">Christiangramia fulva</name>
    <dbReference type="NCBI Taxonomy" id="2126553"/>
    <lineage>
        <taxon>Bacteria</taxon>
        <taxon>Pseudomonadati</taxon>
        <taxon>Bacteroidota</taxon>
        <taxon>Flavobacteriia</taxon>
        <taxon>Flavobacteriales</taxon>
        <taxon>Flavobacteriaceae</taxon>
        <taxon>Christiangramia</taxon>
    </lineage>
</organism>
<dbReference type="InterPro" id="IPR050194">
    <property type="entry name" value="Glycosyltransferase_grp1"/>
</dbReference>
<dbReference type="KEGG" id="grs:C7S20_12205"/>
<name>A0A2R3Z6R6_9FLAO</name>
<dbReference type="PANTHER" id="PTHR45947">
    <property type="entry name" value="SULFOQUINOVOSYL TRANSFERASE SQD2"/>
    <property type="match status" value="1"/>
</dbReference>
<dbReference type="RefSeq" id="WP_107012730.1">
    <property type="nucleotide sequence ID" value="NZ_CP028136.1"/>
</dbReference>
<reference evidence="3" key="1">
    <citation type="submission" date="2018-03" db="EMBL/GenBank/DDBJ databases">
        <title>Gramella fulva sp. nov., isolated from a dry surface of tidal flat.</title>
        <authorList>
            <person name="Hwang S.H."/>
            <person name="Hwang W.M."/>
            <person name="Kang K."/>
            <person name="Ahn T.-Y."/>
        </authorList>
    </citation>
    <scope>NUCLEOTIDE SEQUENCE [LARGE SCALE GENOMIC DNA]</scope>
    <source>
        <strain evidence="3">SH35</strain>
    </source>
</reference>